<dbReference type="Proteomes" id="UP001295740">
    <property type="component" value="Unassembled WGS sequence"/>
</dbReference>
<name>A0AAI8VM25_9PEZI</name>
<sequence length="422" mass="48242">MKAQTSTRPDIVARKKLGLDWSPAQRNAYLKDVKVVDIKRLDQPYPVDDHYVAGTPKAREQWSDYWHEKPMKDRRYRHGIRPKILDLDESRLQYIIPQSESVIFRDADTKELVMVVLRSFMPDEGVRGTMVELCKDILKARRNDRREDPGMLVHFGYTCGSRHDPQIQLAAPCVRLNTVAKQQSEEQLNIRAQGMAGLTWNMMKSRLPLEITATYNDMIEAYDLPRMDMGRDDDAFTFQLKGQDVTFQGLELPPPSGLSAINYARHTHTETNGDNWIVACTCNAPDDPTKGGNFYIASYGIMMEPATNTVSAWHPPDYHGTSLYEMTEGPERRAGYEIRTELQHRHGVRNVKSIEECTEELCLARRTTQDERTETSAGSCKKEHTDEVFPPLENGSCIQNKTVGITMPASRHIRMVGQHRMQ</sequence>
<evidence type="ECO:0000313" key="2">
    <source>
        <dbReference type="Proteomes" id="UP001295740"/>
    </source>
</evidence>
<reference evidence="1" key="1">
    <citation type="submission" date="2023-10" db="EMBL/GenBank/DDBJ databases">
        <authorList>
            <person name="Hackl T."/>
        </authorList>
    </citation>
    <scope>NUCLEOTIDE SEQUENCE</scope>
</reference>
<accession>A0AAI8VM25</accession>
<gene>
    <name evidence="1" type="ORF">KHLLAP_LOCUS7288</name>
</gene>
<evidence type="ECO:0000313" key="1">
    <source>
        <dbReference type="EMBL" id="CAJ2506820.1"/>
    </source>
</evidence>
<proteinExistence type="predicted"/>
<comment type="caution">
    <text evidence="1">The sequence shown here is derived from an EMBL/GenBank/DDBJ whole genome shotgun (WGS) entry which is preliminary data.</text>
</comment>
<protein>
    <submittedName>
        <fullName evidence="1">Uu.00g080060.m01.CDS01</fullName>
    </submittedName>
</protein>
<keyword evidence="2" id="KW-1185">Reference proteome</keyword>
<organism evidence="1 2">
    <name type="scientific">Anthostomella pinea</name>
    <dbReference type="NCBI Taxonomy" id="933095"/>
    <lineage>
        <taxon>Eukaryota</taxon>
        <taxon>Fungi</taxon>
        <taxon>Dikarya</taxon>
        <taxon>Ascomycota</taxon>
        <taxon>Pezizomycotina</taxon>
        <taxon>Sordariomycetes</taxon>
        <taxon>Xylariomycetidae</taxon>
        <taxon>Xylariales</taxon>
        <taxon>Xylariaceae</taxon>
        <taxon>Anthostomella</taxon>
    </lineage>
</organism>
<dbReference type="EMBL" id="CAUWAG010000010">
    <property type="protein sequence ID" value="CAJ2506820.1"/>
    <property type="molecule type" value="Genomic_DNA"/>
</dbReference>
<dbReference type="AlphaFoldDB" id="A0AAI8VM25"/>